<dbReference type="EMBL" id="EQ962660">
    <property type="protein sequence ID" value="EED11987.1"/>
    <property type="molecule type" value="Genomic_DNA"/>
</dbReference>
<feature type="region of interest" description="Disordered" evidence="6">
    <location>
        <begin position="1"/>
        <end position="26"/>
    </location>
</feature>
<evidence type="ECO:0000256" key="4">
    <source>
        <dbReference type="ARBA" id="ARBA00022989"/>
    </source>
</evidence>
<dbReference type="InParanoid" id="B8MSU4"/>
<evidence type="ECO:0000256" key="6">
    <source>
        <dbReference type="SAM" id="MobiDB-lite"/>
    </source>
</evidence>
<dbReference type="RefSeq" id="XP_002487641.1">
    <property type="nucleotide sequence ID" value="XM_002487596.1"/>
</dbReference>
<comment type="subcellular location">
    <subcellularLocation>
        <location evidence="1">Membrane</location>
        <topology evidence="1">Multi-pass membrane protein</topology>
    </subcellularLocation>
</comment>
<feature type="transmembrane region" description="Helical" evidence="7">
    <location>
        <begin position="305"/>
        <end position="326"/>
    </location>
</feature>
<dbReference type="AlphaFoldDB" id="B8MSU4"/>
<feature type="transmembrane region" description="Helical" evidence="7">
    <location>
        <begin position="168"/>
        <end position="188"/>
    </location>
</feature>
<dbReference type="GO" id="GO:0005886">
    <property type="term" value="C:plasma membrane"/>
    <property type="evidence" value="ECO:0007669"/>
    <property type="project" value="TreeGrafter"/>
</dbReference>
<feature type="transmembrane region" description="Helical" evidence="7">
    <location>
        <begin position="274"/>
        <end position="293"/>
    </location>
</feature>
<dbReference type="OrthoDB" id="10021397at2759"/>
<evidence type="ECO:0000313" key="10">
    <source>
        <dbReference type="Proteomes" id="UP000001745"/>
    </source>
</evidence>
<protein>
    <submittedName>
        <fullName evidence="9">Efflux pump antibiotic resistance protein, putative</fullName>
    </submittedName>
</protein>
<reference evidence="10" key="1">
    <citation type="journal article" date="2015" name="Genome Announc.">
        <title>Genome sequence of the AIDS-associated pathogen Penicillium marneffei (ATCC18224) and its near taxonomic relative Talaromyces stipitatus (ATCC10500).</title>
        <authorList>
            <person name="Nierman W.C."/>
            <person name="Fedorova-Abrams N.D."/>
            <person name="Andrianopoulos A."/>
        </authorList>
    </citation>
    <scope>NUCLEOTIDE SEQUENCE [LARGE SCALE GENOMIC DNA]</scope>
    <source>
        <strain evidence="10">ATCC 10500 / CBS 375.48 / QM 6759 / NRRL 1006</strain>
    </source>
</reference>
<dbReference type="Proteomes" id="UP000001745">
    <property type="component" value="Unassembled WGS sequence"/>
</dbReference>
<gene>
    <name evidence="9" type="ORF">TSTA_000640</name>
</gene>
<evidence type="ECO:0000256" key="5">
    <source>
        <dbReference type="ARBA" id="ARBA00023136"/>
    </source>
</evidence>
<dbReference type="Gene3D" id="1.20.1250.20">
    <property type="entry name" value="MFS general substrate transporter like domains"/>
    <property type="match status" value="2"/>
</dbReference>
<dbReference type="Pfam" id="PF07690">
    <property type="entry name" value="MFS_1"/>
    <property type="match status" value="1"/>
</dbReference>
<sequence length="556" mass="59307">MAEPEDPSVDQPNRLSHEGAGLNDANSSTNPIMSNLRQTISILALLLSMLLVGLRHRYNCFKTILSTAIPRISHDFHSLDDVGWYASAFFLTMAVFQGPWGKLYKYSSVKYTFLVAILTFELGTLGCAVSSNSAGFIAGRAVAGIGGAGVIGGTYNILALIVPPERIPIFYGLNGVIFAVASVSGPLVGGAFTSDVTWRWCFYINLPIGGFVMVLLFFVLQIPTIAKPVKVPFRELLLQLDIPGCILITGGLVCYLLALEVGGLTKSWNSSQSIGLLVGWILLTIAFVVVKWLQGDGGLVSSHHLRSRGVLTCCTFAFFLNAANYIRLYCLPLFFQAIQGTSPERSGVLLLAYIVLTSVFTLIAGALLGKVGYYQPFLVTGAAIVLIGSGLLWTLDIDTSGARVAGYQVLAGSGDGICVQIPVTAVGAFVEPKDLPTATAMVLFFQLLSGVIGVAAGQSIFSNRLVQTLPRYTTGVNSSQILHIGASELNQNFTDDTLQGVREAYLVGIKGAWIMTMVLCSAAIVIGLAAPRISISKGTESKQRNENADLGEKETA</sequence>
<dbReference type="PROSITE" id="PS50850">
    <property type="entry name" value="MFS"/>
    <property type="match status" value="1"/>
</dbReference>
<evidence type="ECO:0000256" key="2">
    <source>
        <dbReference type="ARBA" id="ARBA00022448"/>
    </source>
</evidence>
<dbReference type="PhylomeDB" id="B8MSU4"/>
<feature type="transmembrane region" description="Helical" evidence="7">
    <location>
        <begin position="141"/>
        <end position="162"/>
    </location>
</feature>
<organism evidence="9 10">
    <name type="scientific">Talaromyces stipitatus (strain ATCC 10500 / CBS 375.48 / QM 6759 / NRRL 1006)</name>
    <name type="common">Penicillium stipitatum</name>
    <dbReference type="NCBI Taxonomy" id="441959"/>
    <lineage>
        <taxon>Eukaryota</taxon>
        <taxon>Fungi</taxon>
        <taxon>Dikarya</taxon>
        <taxon>Ascomycota</taxon>
        <taxon>Pezizomycotina</taxon>
        <taxon>Eurotiomycetes</taxon>
        <taxon>Eurotiomycetidae</taxon>
        <taxon>Eurotiales</taxon>
        <taxon>Trichocomaceae</taxon>
        <taxon>Talaromyces</taxon>
        <taxon>Talaromyces sect. Talaromyces</taxon>
    </lineage>
</organism>
<feature type="transmembrane region" description="Helical" evidence="7">
    <location>
        <begin position="240"/>
        <end position="262"/>
    </location>
</feature>
<dbReference type="InterPro" id="IPR011701">
    <property type="entry name" value="MFS"/>
</dbReference>
<feature type="transmembrane region" description="Helical" evidence="7">
    <location>
        <begin position="36"/>
        <end position="54"/>
    </location>
</feature>
<evidence type="ECO:0000259" key="8">
    <source>
        <dbReference type="PROSITE" id="PS50850"/>
    </source>
</evidence>
<feature type="transmembrane region" description="Helical" evidence="7">
    <location>
        <begin position="512"/>
        <end position="535"/>
    </location>
</feature>
<evidence type="ECO:0000256" key="3">
    <source>
        <dbReference type="ARBA" id="ARBA00022692"/>
    </source>
</evidence>
<dbReference type="InterPro" id="IPR036259">
    <property type="entry name" value="MFS_trans_sf"/>
</dbReference>
<dbReference type="GO" id="GO:0022857">
    <property type="term" value="F:transmembrane transporter activity"/>
    <property type="evidence" value="ECO:0007669"/>
    <property type="project" value="InterPro"/>
</dbReference>
<dbReference type="PANTHER" id="PTHR23501:SF177">
    <property type="entry name" value="MAJOR FACILITATOR SUPERFAMILY (MFS) PROFILE DOMAIN-CONTAINING PROTEIN-RELATED"/>
    <property type="match status" value="1"/>
</dbReference>
<evidence type="ECO:0000313" key="9">
    <source>
        <dbReference type="EMBL" id="EED11987.1"/>
    </source>
</evidence>
<dbReference type="CDD" id="cd17502">
    <property type="entry name" value="MFS_Azr1_MDR_like"/>
    <property type="match status" value="1"/>
</dbReference>
<dbReference type="FunCoup" id="B8MSU4">
    <property type="interactions" value="101"/>
</dbReference>
<dbReference type="GeneID" id="8108687"/>
<keyword evidence="4 7" id="KW-1133">Transmembrane helix</keyword>
<dbReference type="VEuPathDB" id="FungiDB:TSTA_000640"/>
<feature type="transmembrane region" description="Helical" evidence="7">
    <location>
        <begin position="374"/>
        <end position="395"/>
    </location>
</feature>
<feature type="transmembrane region" description="Helical" evidence="7">
    <location>
        <begin position="111"/>
        <end position="129"/>
    </location>
</feature>
<feature type="transmembrane region" description="Helical" evidence="7">
    <location>
        <begin position="442"/>
        <end position="461"/>
    </location>
</feature>
<name>B8MSU4_TALSN</name>
<dbReference type="SUPFAM" id="SSF103473">
    <property type="entry name" value="MFS general substrate transporter"/>
    <property type="match status" value="1"/>
</dbReference>
<keyword evidence="5 7" id="KW-0472">Membrane</keyword>
<keyword evidence="10" id="KW-1185">Reference proteome</keyword>
<dbReference type="eggNOG" id="KOG0254">
    <property type="taxonomic scope" value="Eukaryota"/>
</dbReference>
<evidence type="ECO:0000256" key="1">
    <source>
        <dbReference type="ARBA" id="ARBA00004141"/>
    </source>
</evidence>
<evidence type="ECO:0000256" key="7">
    <source>
        <dbReference type="SAM" id="Phobius"/>
    </source>
</evidence>
<feature type="transmembrane region" description="Helical" evidence="7">
    <location>
        <begin position="82"/>
        <end position="99"/>
    </location>
</feature>
<accession>B8MSU4</accession>
<proteinExistence type="predicted"/>
<dbReference type="InterPro" id="IPR020846">
    <property type="entry name" value="MFS_dom"/>
</dbReference>
<keyword evidence="2" id="KW-0813">Transport</keyword>
<feature type="transmembrane region" description="Helical" evidence="7">
    <location>
        <begin position="347"/>
        <end position="368"/>
    </location>
</feature>
<feature type="domain" description="Major facilitator superfamily (MFS) profile" evidence="8">
    <location>
        <begin position="41"/>
        <end position="534"/>
    </location>
</feature>
<keyword evidence="3 7" id="KW-0812">Transmembrane</keyword>
<dbReference type="PANTHER" id="PTHR23501">
    <property type="entry name" value="MAJOR FACILITATOR SUPERFAMILY"/>
    <property type="match status" value="1"/>
</dbReference>
<feature type="transmembrane region" description="Helical" evidence="7">
    <location>
        <begin position="200"/>
        <end position="220"/>
    </location>
</feature>